<comment type="subcellular location">
    <subcellularLocation>
        <location evidence="1">Membrane</location>
        <topology evidence="1">Multi-pass membrane protein</topology>
    </subcellularLocation>
</comment>
<dbReference type="RefSeq" id="WP_344813352.1">
    <property type="nucleotide sequence ID" value="NZ_BAAAYX010000013.1"/>
</dbReference>
<gene>
    <name evidence="7" type="ORF">GCM10022204_31490</name>
</gene>
<keyword evidence="5 6" id="KW-0472">Membrane</keyword>
<evidence type="ECO:0000256" key="6">
    <source>
        <dbReference type="SAM" id="Phobius"/>
    </source>
</evidence>
<dbReference type="InterPro" id="IPR001046">
    <property type="entry name" value="NRAMP_fam"/>
</dbReference>
<protein>
    <submittedName>
        <fullName evidence="7">Nramp family divalent metal transporter</fullName>
    </submittedName>
</protein>
<dbReference type="PANTHER" id="PTHR11706:SF33">
    <property type="entry name" value="NATURAL RESISTANCE-ASSOCIATED MACROPHAGE PROTEIN 2"/>
    <property type="match status" value="1"/>
</dbReference>
<sequence>MHRRHVPRAGLRTLALAVMAAIAYVDPGNFAVNVAAGAEHGYTLVWVVVGASLTASVVQYLAAKLGIATGRSLAENCRERYGRGWRRLLWLQAELVVIMTDLAELVGGAFALYLLFGIPLVWGALIVAVFGFVLLALRVRGHEGFRPVLLALFALIVALLVGELVIAGVDGPAFARGLVPRPLDGSAALLAVGIIGATVMPHALHFHSAVAREDSHPEDAVKLAAAGRARRAIALAMSLAALANVSLVLIAARLPTEAAGGLGEAYAAIGAVLGQVAAVGFGLALLASGLSSTIVGIYTGQVVMQGFWTRPLSLWLRRLLAVVPPLGILLAGVDPTTALVLSQVVLSFGLPLNLLPLVLLTSRRSVMGRLVNRPLTTVVAASATAVIVVLDAYLLVDLFGG</sequence>
<keyword evidence="8" id="KW-1185">Reference proteome</keyword>
<evidence type="ECO:0000256" key="1">
    <source>
        <dbReference type="ARBA" id="ARBA00004141"/>
    </source>
</evidence>
<dbReference type="Proteomes" id="UP001500051">
    <property type="component" value="Unassembled WGS sequence"/>
</dbReference>
<feature type="transmembrane region" description="Helical" evidence="6">
    <location>
        <begin position="266"/>
        <end position="295"/>
    </location>
</feature>
<feature type="transmembrane region" description="Helical" evidence="6">
    <location>
        <begin position="149"/>
        <end position="169"/>
    </location>
</feature>
<dbReference type="EMBL" id="BAAAYX010000013">
    <property type="protein sequence ID" value="GAA3710686.1"/>
    <property type="molecule type" value="Genomic_DNA"/>
</dbReference>
<evidence type="ECO:0000256" key="4">
    <source>
        <dbReference type="ARBA" id="ARBA00022989"/>
    </source>
</evidence>
<evidence type="ECO:0000313" key="8">
    <source>
        <dbReference type="Proteomes" id="UP001500051"/>
    </source>
</evidence>
<evidence type="ECO:0000256" key="5">
    <source>
        <dbReference type="ARBA" id="ARBA00023136"/>
    </source>
</evidence>
<dbReference type="NCBIfam" id="NF037982">
    <property type="entry name" value="Nramp_1"/>
    <property type="match status" value="1"/>
</dbReference>
<proteinExistence type="predicted"/>
<organism evidence="7 8">
    <name type="scientific">Microlunatus aurantiacus</name>
    <dbReference type="NCBI Taxonomy" id="446786"/>
    <lineage>
        <taxon>Bacteria</taxon>
        <taxon>Bacillati</taxon>
        <taxon>Actinomycetota</taxon>
        <taxon>Actinomycetes</taxon>
        <taxon>Propionibacteriales</taxon>
        <taxon>Propionibacteriaceae</taxon>
        <taxon>Microlunatus</taxon>
    </lineage>
</organism>
<feature type="transmembrane region" description="Helical" evidence="6">
    <location>
        <begin position="315"/>
        <end position="333"/>
    </location>
</feature>
<feature type="transmembrane region" description="Helical" evidence="6">
    <location>
        <begin position="339"/>
        <end position="362"/>
    </location>
</feature>
<feature type="transmembrane region" description="Helical" evidence="6">
    <location>
        <begin position="88"/>
        <end position="114"/>
    </location>
</feature>
<name>A0ABP7DXM9_9ACTN</name>
<feature type="transmembrane region" description="Helical" evidence="6">
    <location>
        <begin position="9"/>
        <end position="25"/>
    </location>
</feature>
<feature type="transmembrane region" description="Helical" evidence="6">
    <location>
        <begin position="232"/>
        <end position="254"/>
    </location>
</feature>
<comment type="caution">
    <text evidence="7">The sequence shown here is derived from an EMBL/GenBank/DDBJ whole genome shotgun (WGS) entry which is preliminary data.</text>
</comment>
<feature type="transmembrane region" description="Helical" evidence="6">
    <location>
        <begin position="374"/>
        <end position="396"/>
    </location>
</feature>
<accession>A0ABP7DXM9</accession>
<feature type="transmembrane region" description="Helical" evidence="6">
    <location>
        <begin position="120"/>
        <end position="137"/>
    </location>
</feature>
<evidence type="ECO:0000256" key="3">
    <source>
        <dbReference type="ARBA" id="ARBA00022692"/>
    </source>
</evidence>
<keyword evidence="4 6" id="KW-1133">Transmembrane helix</keyword>
<reference evidence="8" key="1">
    <citation type="journal article" date="2019" name="Int. J. Syst. Evol. Microbiol.">
        <title>The Global Catalogue of Microorganisms (GCM) 10K type strain sequencing project: providing services to taxonomists for standard genome sequencing and annotation.</title>
        <authorList>
            <consortium name="The Broad Institute Genomics Platform"/>
            <consortium name="The Broad Institute Genome Sequencing Center for Infectious Disease"/>
            <person name="Wu L."/>
            <person name="Ma J."/>
        </authorList>
    </citation>
    <scope>NUCLEOTIDE SEQUENCE [LARGE SCALE GENOMIC DNA]</scope>
    <source>
        <strain evidence="8">JCM 16548</strain>
    </source>
</reference>
<evidence type="ECO:0000256" key="2">
    <source>
        <dbReference type="ARBA" id="ARBA00022448"/>
    </source>
</evidence>
<keyword evidence="2" id="KW-0813">Transport</keyword>
<dbReference type="Pfam" id="PF01566">
    <property type="entry name" value="Nramp"/>
    <property type="match status" value="1"/>
</dbReference>
<feature type="transmembrane region" description="Helical" evidence="6">
    <location>
        <begin position="45"/>
        <end position="67"/>
    </location>
</feature>
<feature type="transmembrane region" description="Helical" evidence="6">
    <location>
        <begin position="189"/>
        <end position="211"/>
    </location>
</feature>
<dbReference type="PANTHER" id="PTHR11706">
    <property type="entry name" value="SOLUTE CARRIER PROTEIN FAMILY 11 MEMBER"/>
    <property type="match status" value="1"/>
</dbReference>
<dbReference type="PRINTS" id="PR00447">
    <property type="entry name" value="NATRESASSCMP"/>
</dbReference>
<evidence type="ECO:0000313" key="7">
    <source>
        <dbReference type="EMBL" id="GAA3710686.1"/>
    </source>
</evidence>
<keyword evidence="3 6" id="KW-0812">Transmembrane</keyword>